<dbReference type="Pfam" id="PF25249">
    <property type="entry name" value="Ig_CFAP65_7th"/>
    <property type="match status" value="1"/>
</dbReference>
<protein>
    <submittedName>
        <fullName evidence="12">Uncharacterized protein AlNc14C8G1071</fullName>
    </submittedName>
</protein>
<feature type="domain" description="CFAP65 seventh Ig-like" evidence="11">
    <location>
        <begin position="882"/>
        <end position="950"/>
    </location>
</feature>
<dbReference type="GO" id="GO:0031514">
    <property type="term" value="C:motile cilium"/>
    <property type="evidence" value="ECO:0007669"/>
    <property type="project" value="UniProtKB-SubCell"/>
</dbReference>
<evidence type="ECO:0000256" key="3">
    <source>
        <dbReference type="ARBA" id="ARBA00022490"/>
    </source>
</evidence>
<dbReference type="Gene3D" id="2.60.40.10">
    <property type="entry name" value="Immunoglobulins"/>
    <property type="match status" value="7"/>
</dbReference>
<dbReference type="InterPro" id="IPR058536">
    <property type="entry name" value="Ig_CFAP65_4th"/>
</dbReference>
<dbReference type="Pfam" id="PF25248">
    <property type="entry name" value="Ig_CFAP65_8th"/>
    <property type="match status" value="1"/>
</dbReference>
<evidence type="ECO:0000259" key="7">
    <source>
        <dbReference type="Pfam" id="PF22544"/>
    </source>
</evidence>
<evidence type="ECO:0000256" key="4">
    <source>
        <dbReference type="ARBA" id="ARBA00022846"/>
    </source>
</evidence>
<dbReference type="InterPro" id="IPR056344">
    <property type="entry name" value="Ig_CFAP65-like_9th"/>
</dbReference>
<keyword evidence="5" id="KW-0969">Cilium</keyword>
<comment type="subcellular location">
    <subcellularLocation>
        <location evidence="1">Cell projection</location>
        <location evidence="1">Cilium</location>
        <location evidence="1">Flagellum</location>
    </subcellularLocation>
    <subcellularLocation>
        <location evidence="2">Cytoplasm</location>
    </subcellularLocation>
</comment>
<dbReference type="HOGENOM" id="CLU_000944_0_0_1"/>
<evidence type="ECO:0000259" key="10">
    <source>
        <dbReference type="Pfam" id="PF25248"/>
    </source>
</evidence>
<feature type="domain" description="CFAP65 fourth Ig-like" evidence="8">
    <location>
        <begin position="383"/>
        <end position="477"/>
    </location>
</feature>
<dbReference type="PANTHER" id="PTHR46127">
    <property type="entry name" value="CILIA- AND FLAGELLA-ASSOCIATED PROTEIN 65"/>
    <property type="match status" value="1"/>
</dbReference>
<evidence type="ECO:0000256" key="2">
    <source>
        <dbReference type="ARBA" id="ARBA00004496"/>
    </source>
</evidence>
<evidence type="ECO:0000256" key="6">
    <source>
        <dbReference type="ARBA" id="ARBA00023273"/>
    </source>
</evidence>
<dbReference type="EMBL" id="FR824053">
    <property type="protein sequence ID" value="CCA15071.1"/>
    <property type="molecule type" value="Genomic_DNA"/>
</dbReference>
<sequence length="1862" mass="207833">MQAIPILNAREQERIFGISCGDNVSFEAGCWAPGGEFFKTIALKNISRRTIRFKYELPATKHFSMDFPSFITLTPGMDTKVTLVFRPVQYEHHEDVITFSVKIIEGGLIITTGKFRIPITAHIDKISIELPTKVDLGFCPVAEVTEKTLTMRNAGQIDVNFTWTVPSLALQASPSFSPDEEDTSGRKNLFVISPSQGRIAAGKSITLKVLFSPTCASGYVASASCSTKPEKHTGSGSQRTNLAFMEISAVSKFPYLEASITTINFKEILLHSRLAGTPTDENEIVLRNPTLVSASFRIKNVQGDQDQIFFFNPVAGVVAPRSTLTVRVKYMPLSSGTFTCDYFDVVTPGSQHQTRLTCKGSVIGPRVSLWTRNASSNLIPTSSINFRDVPVGSKVSRVLVLRNESAVDAYYHIDCQAHGIFQFETISGKIAAHTDISITVILTAKPAYVGNFYRRIFVLLQHQSSLFLDMLATSFDEKLRPSPFEQAHIDAYRWRAKNGLGCSSPQQLDTIWKDEGEDFFLSSAKALGRLYLDENIESNSSNVAGNILARYRRQQLEKELMNPSGEATLAEVGVCNEYFENAESQSNPITLSVSQNQFSVPFLDFGSRTIPSAPNKKILHIRNNTQAKVVCMWHVSMAAFQRDDPGNSETIQSFQIHPVTAEIEAGLEVAFQVAFQPQQQNSYYFAELEAYVSFSSNRSFRLVNVQTFTPPWCISLKVCGNTFVSADSHYISQLVFHGPRSGAHATAPQKLPNSSFSMSSANHRVHFPPCYLSDSVFQTIMIENTGDTPALFQFSDDPTGCYECRPNCGYISSKSIHLVQIRFSPVQLGTNRGFVHCIVNYYESTRINIELIGVGAIPKLTFNDHPDDFESSLIDVVSSKVEAKVYLKPTALGLSSVRCLQLINVSRIPLVYGFDIPDIADNVFSVKPDIGRIDGRETVDVNVYFSPQAELRKYMNRLVVKVKPISFTWKAWNQFTTKKELAQAPISRRTLPIIQESGVRVISEASYGAVMFEPTALTFDTVLTKSSIKKTFDIVNAADCDLAYELVQTGELTTSIRHLDSDISGGSRPFSLKLDKVQGDLTLSHTNGLIPLRSRKRIIAKFSPRRSGLYNFDISCIVSGQLPISNPMSPSNISQPHSTGSCCKLSANASFPTILIHNISAMDTPKSILWRQFNCDAFNSHMSSHDIFESDMSESEGINQTEIIQYPSVDFCFTPAPKGSAPQVIFIQLYNPGSLVTQYELLLPGEGNVEMEHWADTAIPSGGEMETLSIVENRIFDFIPKKATLLPQESKMLRLTCNYTSAAYNGSYSLPLLLQIDKGKKMVLQLHGHTITSKQPKLWVSREEFRLFSTMIGEYKKPPKFHRRRNEEVNKEKYTINLDTATQRIQVFNVGGTNLKLEVDINSLKSPDSINSALRCTTTAGDILPGSFVYVNIHFSPRKPQMIEADLILRAYESYGTKGSMTKRPSGLMRRDISDAKNFAAADLHRNACYNEACTIKLFAEAFHPMKEPCHYIIAEEVKLNPGLGSTHAGYTFDLSKREDTEQIEGRFVPNDNLDFGHIPSHSRSSRVLILRNESETRSMHFEWDKTNDCVTRGWLKFSPMSGGVAKNGICLIRVSIEVTGDWIRMDEDVACFLSRIGSVDESNDPIKVHQGGQKTQPAGIKKKHQSVISRSTASQEAIKDTRVESVVDNIQLPDEAYKERKKEANKATIWPLYAHIIAHPLPLCLQERFLHKKKAFVPLHPEVEIPANPPVMVEMPSEEITSARMVLQDVMEMLLADVFQTRAIQKSIDQLCRPDILSSSESRSMRKADGIHQKVPQDICERSCMFNTCSTLLENTFHNVLQEIAHDFSSNDQKLPSKQCS</sequence>
<feature type="domain" description="CFAP65 eight Ig-like" evidence="10">
    <location>
        <begin position="1007"/>
        <end position="1124"/>
    </location>
</feature>
<keyword evidence="3" id="KW-0963">Cytoplasm</keyword>
<dbReference type="InterPro" id="IPR052614">
    <property type="entry name" value="CFAP65"/>
</dbReference>
<evidence type="ECO:0000256" key="5">
    <source>
        <dbReference type="ARBA" id="ARBA00023069"/>
    </source>
</evidence>
<feature type="domain" description="HYDIN/VesB/CFA65-like Ig-like" evidence="7">
    <location>
        <begin position="128"/>
        <end position="217"/>
    </location>
</feature>
<name>F0W1Z2_9STRA</name>
<dbReference type="InterPro" id="IPR053879">
    <property type="entry name" value="HYDIN_VesB_CFA65-like_Ig"/>
</dbReference>
<feature type="domain" description="CFAP65-like ninth Ig-like" evidence="9">
    <location>
        <begin position="1152"/>
        <end position="1328"/>
    </location>
</feature>
<evidence type="ECO:0000259" key="9">
    <source>
        <dbReference type="Pfam" id="PF24816"/>
    </source>
</evidence>
<evidence type="ECO:0000256" key="1">
    <source>
        <dbReference type="ARBA" id="ARBA00004230"/>
    </source>
</evidence>
<dbReference type="InterPro" id="IPR057467">
    <property type="entry name" value="Ig_CFAP65_8th"/>
</dbReference>
<keyword evidence="4" id="KW-0282">Flagellum</keyword>
<dbReference type="Pfam" id="PF24816">
    <property type="entry name" value="Ig_CFAP65__9th"/>
    <property type="match status" value="1"/>
</dbReference>
<proteinExistence type="predicted"/>
<accession>F0W1Z2</accession>
<dbReference type="InterPro" id="IPR013783">
    <property type="entry name" value="Ig-like_fold"/>
</dbReference>
<dbReference type="Pfam" id="PF22544">
    <property type="entry name" value="HYDIN_VesB_CFA65-like_Ig"/>
    <property type="match status" value="1"/>
</dbReference>
<reference evidence="12" key="2">
    <citation type="submission" date="2011-02" db="EMBL/GenBank/DDBJ databases">
        <authorList>
            <person name="MacLean D."/>
        </authorList>
    </citation>
    <scope>NUCLEOTIDE SEQUENCE</scope>
</reference>
<dbReference type="GO" id="GO:0005737">
    <property type="term" value="C:cytoplasm"/>
    <property type="evidence" value="ECO:0007669"/>
    <property type="project" value="UniProtKB-SubCell"/>
</dbReference>
<evidence type="ECO:0000259" key="8">
    <source>
        <dbReference type="Pfam" id="PF24507"/>
    </source>
</evidence>
<evidence type="ECO:0000313" key="12">
    <source>
        <dbReference type="EMBL" id="CCA15071.1"/>
    </source>
</evidence>
<evidence type="ECO:0000259" key="11">
    <source>
        <dbReference type="Pfam" id="PF25249"/>
    </source>
</evidence>
<dbReference type="InterPro" id="IPR057470">
    <property type="entry name" value="Ig_CFAP65_7th"/>
</dbReference>
<dbReference type="Pfam" id="PF24507">
    <property type="entry name" value="Ig_CFAP65_4th"/>
    <property type="match status" value="1"/>
</dbReference>
<reference evidence="12" key="1">
    <citation type="journal article" date="2011" name="PLoS Biol.">
        <title>Gene gain and loss during evolution of obligate parasitism in the white rust pathogen of Arabidopsis thaliana.</title>
        <authorList>
            <person name="Kemen E."/>
            <person name="Gardiner A."/>
            <person name="Schultz-Larsen T."/>
            <person name="Kemen A.C."/>
            <person name="Balmuth A.L."/>
            <person name="Robert-Seilaniantz A."/>
            <person name="Bailey K."/>
            <person name="Holub E."/>
            <person name="Studholme D.J."/>
            <person name="Maclean D."/>
            <person name="Jones J.D."/>
        </authorList>
    </citation>
    <scope>NUCLEOTIDE SEQUENCE</scope>
</reference>
<organism evidence="12">
    <name type="scientific">Albugo laibachii Nc14</name>
    <dbReference type="NCBI Taxonomy" id="890382"/>
    <lineage>
        <taxon>Eukaryota</taxon>
        <taxon>Sar</taxon>
        <taxon>Stramenopiles</taxon>
        <taxon>Oomycota</taxon>
        <taxon>Peronosporomycetes</taxon>
        <taxon>Albuginales</taxon>
        <taxon>Albuginaceae</taxon>
        <taxon>Albugo</taxon>
    </lineage>
</organism>
<dbReference type="PANTHER" id="PTHR46127:SF1">
    <property type="entry name" value="CILIA- AND FLAGELLA-ASSOCIATED PROTEIN 65"/>
    <property type="match status" value="1"/>
</dbReference>
<gene>
    <name evidence="12" type="primary">AlNc14C8G1071</name>
    <name evidence="12" type="ORF">ALNC14_012140</name>
</gene>
<keyword evidence="6" id="KW-0966">Cell projection</keyword>